<feature type="transmembrane region" description="Helical" evidence="1">
    <location>
        <begin position="6"/>
        <end position="26"/>
    </location>
</feature>
<feature type="transmembrane region" description="Helical" evidence="1">
    <location>
        <begin position="38"/>
        <end position="59"/>
    </location>
</feature>
<keyword evidence="1" id="KW-0472">Membrane</keyword>
<dbReference type="RefSeq" id="WP_132172565.1">
    <property type="nucleotide sequence ID" value="NZ_SMKX01000098.1"/>
</dbReference>
<keyword evidence="3" id="KW-1185">Reference proteome</keyword>
<evidence type="ECO:0000313" key="3">
    <source>
        <dbReference type="Proteomes" id="UP000295124"/>
    </source>
</evidence>
<accession>A0A4R4Z6M0</accession>
<keyword evidence="1" id="KW-0812">Transmembrane</keyword>
<sequence length="94" mass="9815">MGERAVRIAAVAVFAYGTIVHAYDLLRHGLDAYADYPGWLGGFFTALIADALANGYAVYVLAPAAGVAHVGQAVVSVLAVGMVVASHRLWGSFH</sequence>
<dbReference type="EMBL" id="SMKX01000098">
    <property type="protein sequence ID" value="TDD53765.1"/>
    <property type="molecule type" value="Genomic_DNA"/>
</dbReference>
<name>A0A4R4Z6M0_9ACTN</name>
<evidence type="ECO:0000256" key="1">
    <source>
        <dbReference type="SAM" id="Phobius"/>
    </source>
</evidence>
<dbReference type="Proteomes" id="UP000295124">
    <property type="component" value="Unassembled WGS sequence"/>
</dbReference>
<protein>
    <submittedName>
        <fullName evidence="2">Uncharacterized protein</fullName>
    </submittedName>
</protein>
<dbReference type="AlphaFoldDB" id="A0A4R4Z6M0"/>
<evidence type="ECO:0000313" key="2">
    <source>
        <dbReference type="EMBL" id="TDD53765.1"/>
    </source>
</evidence>
<dbReference type="OrthoDB" id="4324638at2"/>
<comment type="caution">
    <text evidence="2">The sequence shown here is derived from an EMBL/GenBank/DDBJ whole genome shotgun (WGS) entry which is preliminary data.</text>
</comment>
<gene>
    <name evidence="2" type="ORF">E1263_27790</name>
</gene>
<feature type="transmembrane region" description="Helical" evidence="1">
    <location>
        <begin position="65"/>
        <end position="85"/>
    </location>
</feature>
<proteinExistence type="predicted"/>
<keyword evidence="1" id="KW-1133">Transmembrane helix</keyword>
<organism evidence="2 3">
    <name type="scientific">Kribbella antibiotica</name>
    <dbReference type="NCBI Taxonomy" id="190195"/>
    <lineage>
        <taxon>Bacteria</taxon>
        <taxon>Bacillati</taxon>
        <taxon>Actinomycetota</taxon>
        <taxon>Actinomycetes</taxon>
        <taxon>Propionibacteriales</taxon>
        <taxon>Kribbellaceae</taxon>
        <taxon>Kribbella</taxon>
    </lineage>
</organism>
<reference evidence="2 3" key="1">
    <citation type="submission" date="2019-03" db="EMBL/GenBank/DDBJ databases">
        <title>Draft genome sequences of novel Actinobacteria.</title>
        <authorList>
            <person name="Sahin N."/>
            <person name="Ay H."/>
            <person name="Saygin H."/>
        </authorList>
    </citation>
    <scope>NUCLEOTIDE SEQUENCE [LARGE SCALE GENOMIC DNA]</scope>
    <source>
        <strain evidence="2 3">JCM 13523</strain>
    </source>
</reference>